<accession>A0A6T7WWV2</accession>
<dbReference type="InterPro" id="IPR011009">
    <property type="entry name" value="Kinase-like_dom_sf"/>
</dbReference>
<name>A0A6T7WWV2_9EUKA</name>
<dbReference type="GO" id="GO:0004674">
    <property type="term" value="F:protein serine/threonine kinase activity"/>
    <property type="evidence" value="ECO:0007669"/>
    <property type="project" value="TreeGrafter"/>
</dbReference>
<dbReference type="PROSITE" id="PS50011">
    <property type="entry name" value="PROTEIN_KINASE_DOM"/>
    <property type="match status" value="1"/>
</dbReference>
<reference evidence="2" key="1">
    <citation type="submission" date="2021-01" db="EMBL/GenBank/DDBJ databases">
        <authorList>
            <person name="Corre E."/>
            <person name="Pelletier E."/>
            <person name="Niang G."/>
            <person name="Scheremetjew M."/>
            <person name="Finn R."/>
            <person name="Kale V."/>
            <person name="Holt S."/>
            <person name="Cochrane G."/>
            <person name="Meng A."/>
            <person name="Brown T."/>
            <person name="Cohen L."/>
        </authorList>
    </citation>
    <scope>NUCLEOTIDE SEQUENCE</scope>
    <source>
        <strain evidence="2">UIO037</strain>
    </source>
</reference>
<dbReference type="GO" id="GO:0005524">
    <property type="term" value="F:ATP binding"/>
    <property type="evidence" value="ECO:0007669"/>
    <property type="project" value="InterPro"/>
</dbReference>
<dbReference type="Pfam" id="PF07714">
    <property type="entry name" value="PK_Tyr_Ser-Thr"/>
    <property type="match status" value="1"/>
</dbReference>
<dbReference type="EMBL" id="HBKO01003903">
    <property type="protein sequence ID" value="CAE2196593.1"/>
    <property type="molecule type" value="Transcribed_RNA"/>
</dbReference>
<dbReference type="EMBL" id="HBKO01003899">
    <property type="protein sequence ID" value="CAE2196590.1"/>
    <property type="molecule type" value="Transcribed_RNA"/>
</dbReference>
<evidence type="ECO:0000259" key="1">
    <source>
        <dbReference type="PROSITE" id="PS50011"/>
    </source>
</evidence>
<protein>
    <recommendedName>
        <fullName evidence="1">Protein kinase domain-containing protein</fullName>
    </recommendedName>
</protein>
<gene>
    <name evidence="2" type="ORF">CPOL0286_LOCUS1944</name>
    <name evidence="3" type="ORF">CPOL0286_LOCUS1947</name>
</gene>
<organism evidence="2">
    <name type="scientific">Prymnesium polylepis</name>
    <dbReference type="NCBI Taxonomy" id="72548"/>
    <lineage>
        <taxon>Eukaryota</taxon>
        <taxon>Haptista</taxon>
        <taxon>Haptophyta</taxon>
        <taxon>Prymnesiophyceae</taxon>
        <taxon>Prymnesiales</taxon>
        <taxon>Prymnesiaceae</taxon>
        <taxon>Prymnesium</taxon>
    </lineage>
</organism>
<feature type="domain" description="Protein kinase" evidence="1">
    <location>
        <begin position="1"/>
        <end position="110"/>
    </location>
</feature>
<sequence length="137" mass="14151">MTRVGSLLWAAPELLRGLKYDTTCDQWSFAVVLWEMLTGQMPYKGMSSTAIARDVALGNHRLPLPARGPKPLLRIIAACFSTDASQRPKCKDIAAGLDAIAAKLAQQPAVAAAGGASCTPIVAGVGSSGAVVGNTVT</sequence>
<evidence type="ECO:0000313" key="3">
    <source>
        <dbReference type="EMBL" id="CAE2196593.1"/>
    </source>
</evidence>
<dbReference type="AlphaFoldDB" id="A0A6T7WWV2"/>
<dbReference type="InterPro" id="IPR051681">
    <property type="entry name" value="Ser/Thr_Kinases-Pseudokinases"/>
</dbReference>
<dbReference type="PANTHER" id="PTHR44329">
    <property type="entry name" value="SERINE/THREONINE-PROTEIN KINASE TNNI3K-RELATED"/>
    <property type="match status" value="1"/>
</dbReference>
<dbReference type="SUPFAM" id="SSF56112">
    <property type="entry name" value="Protein kinase-like (PK-like)"/>
    <property type="match status" value="1"/>
</dbReference>
<dbReference type="Gene3D" id="1.10.510.10">
    <property type="entry name" value="Transferase(Phosphotransferase) domain 1"/>
    <property type="match status" value="1"/>
</dbReference>
<dbReference type="InterPro" id="IPR000719">
    <property type="entry name" value="Prot_kinase_dom"/>
</dbReference>
<evidence type="ECO:0000313" key="2">
    <source>
        <dbReference type="EMBL" id="CAE2196590.1"/>
    </source>
</evidence>
<dbReference type="InterPro" id="IPR001245">
    <property type="entry name" value="Ser-Thr/Tyr_kinase_cat_dom"/>
</dbReference>
<proteinExistence type="predicted"/>